<comment type="similarity">
    <text evidence="2">Belongs to the UPF0389 family.</text>
</comment>
<keyword evidence="4 7" id="KW-1133">Transmembrane helix</keyword>
<dbReference type="Proteomes" id="UP000821866">
    <property type="component" value="Chromosome 7"/>
</dbReference>
<dbReference type="PANTHER" id="PTHR13674">
    <property type="entry name" value="GROWTH AND TRANSFORMATION-DEPENDENT PROTEIN"/>
    <property type="match status" value="1"/>
</dbReference>
<dbReference type="Pfam" id="PF06388">
    <property type="entry name" value="DUF1075"/>
    <property type="match status" value="1"/>
</dbReference>
<keyword evidence="3 7" id="KW-0812">Transmembrane</keyword>
<evidence type="ECO:0000313" key="8">
    <source>
        <dbReference type="EMBL" id="KAH8021533.1"/>
    </source>
</evidence>
<dbReference type="PANTHER" id="PTHR13674:SF5">
    <property type="entry name" value="UPF0389 PROTEIN CG9231"/>
    <property type="match status" value="1"/>
</dbReference>
<organism evidence="8 9">
    <name type="scientific">Rhipicephalus microplus</name>
    <name type="common">Cattle tick</name>
    <name type="synonym">Boophilus microplus</name>
    <dbReference type="NCBI Taxonomy" id="6941"/>
    <lineage>
        <taxon>Eukaryota</taxon>
        <taxon>Metazoa</taxon>
        <taxon>Ecdysozoa</taxon>
        <taxon>Arthropoda</taxon>
        <taxon>Chelicerata</taxon>
        <taxon>Arachnida</taxon>
        <taxon>Acari</taxon>
        <taxon>Parasitiformes</taxon>
        <taxon>Ixodida</taxon>
        <taxon>Ixodoidea</taxon>
        <taxon>Ixodidae</taxon>
        <taxon>Rhipicephalinae</taxon>
        <taxon>Rhipicephalus</taxon>
        <taxon>Boophilus</taxon>
    </lineage>
</organism>
<dbReference type="VEuPathDB" id="VectorBase:LOC119174821"/>
<protein>
    <submittedName>
        <fullName evidence="8">Uncharacterized protein</fullName>
    </submittedName>
</protein>
<evidence type="ECO:0000256" key="3">
    <source>
        <dbReference type="ARBA" id="ARBA00022692"/>
    </source>
</evidence>
<evidence type="ECO:0000256" key="2">
    <source>
        <dbReference type="ARBA" id="ARBA00007363"/>
    </source>
</evidence>
<evidence type="ECO:0000256" key="7">
    <source>
        <dbReference type="SAM" id="Phobius"/>
    </source>
</evidence>
<reference evidence="8" key="2">
    <citation type="submission" date="2021-09" db="EMBL/GenBank/DDBJ databases">
        <authorList>
            <person name="Jia N."/>
            <person name="Wang J."/>
            <person name="Shi W."/>
            <person name="Du L."/>
            <person name="Sun Y."/>
            <person name="Zhan W."/>
            <person name="Jiang J."/>
            <person name="Wang Q."/>
            <person name="Zhang B."/>
            <person name="Ji P."/>
            <person name="Sakyi L.B."/>
            <person name="Cui X."/>
            <person name="Yuan T."/>
            <person name="Jiang B."/>
            <person name="Yang W."/>
            <person name="Lam T.T.-Y."/>
            <person name="Chang Q."/>
            <person name="Ding S."/>
            <person name="Wang X."/>
            <person name="Zhu J."/>
            <person name="Ruan X."/>
            <person name="Zhao L."/>
            <person name="Wei J."/>
            <person name="Que T."/>
            <person name="Du C."/>
            <person name="Cheng J."/>
            <person name="Dai P."/>
            <person name="Han X."/>
            <person name="Huang E."/>
            <person name="Gao Y."/>
            <person name="Liu J."/>
            <person name="Shao H."/>
            <person name="Ye R."/>
            <person name="Li L."/>
            <person name="Wei W."/>
            <person name="Wang X."/>
            <person name="Wang C."/>
            <person name="Huo Q."/>
            <person name="Li W."/>
            <person name="Guo W."/>
            <person name="Chen H."/>
            <person name="Chen S."/>
            <person name="Zhou L."/>
            <person name="Zhou L."/>
            <person name="Ni X."/>
            <person name="Tian J."/>
            <person name="Zhou Y."/>
            <person name="Sheng Y."/>
            <person name="Liu T."/>
            <person name="Pan Y."/>
            <person name="Xia L."/>
            <person name="Li J."/>
            <person name="Zhao F."/>
            <person name="Cao W."/>
        </authorList>
    </citation>
    <scope>NUCLEOTIDE SEQUENCE</scope>
    <source>
        <strain evidence="8">Rmic-2018</strain>
        <tissue evidence="8">Larvae</tissue>
    </source>
</reference>
<comment type="caution">
    <text evidence="8">The sequence shown here is derived from an EMBL/GenBank/DDBJ whole genome shotgun (WGS) entry which is preliminary data.</text>
</comment>
<sequence>MRPTRGNLAPPPSPRHATTGHKGTKPARRDTYRVSTCPLPGAPRPRPQQSPPSRRCWSRVPCRQFSCTLRYGTPDAITRKDLPGAAVQRQACDGRAFYQTLRRHPQSKTCIHRGVHRSTKSQNAPQTTERSHRVLEHTSAADGVRDARPPLAPTASRDHLAVQSEAQPTGTKVAVIEKTRNKARIHLNLILGAFTLIGAFAAATLGRRRREQGESLTQMNLDWHEKQKGS</sequence>
<keyword evidence="9" id="KW-1185">Reference proteome</keyword>
<dbReference type="InterPro" id="IPR009432">
    <property type="entry name" value="DUF1075"/>
</dbReference>
<dbReference type="GO" id="GO:0016020">
    <property type="term" value="C:membrane"/>
    <property type="evidence" value="ECO:0007669"/>
    <property type="project" value="UniProtKB-SubCell"/>
</dbReference>
<feature type="transmembrane region" description="Helical" evidence="7">
    <location>
        <begin position="185"/>
        <end position="205"/>
    </location>
</feature>
<evidence type="ECO:0000256" key="1">
    <source>
        <dbReference type="ARBA" id="ARBA00004167"/>
    </source>
</evidence>
<evidence type="ECO:0000256" key="5">
    <source>
        <dbReference type="ARBA" id="ARBA00023136"/>
    </source>
</evidence>
<reference evidence="8" key="1">
    <citation type="journal article" date="2020" name="Cell">
        <title>Large-Scale Comparative Analyses of Tick Genomes Elucidate Their Genetic Diversity and Vector Capacities.</title>
        <authorList>
            <consortium name="Tick Genome and Microbiome Consortium (TIGMIC)"/>
            <person name="Jia N."/>
            <person name="Wang J."/>
            <person name="Shi W."/>
            <person name="Du L."/>
            <person name="Sun Y."/>
            <person name="Zhan W."/>
            <person name="Jiang J.F."/>
            <person name="Wang Q."/>
            <person name="Zhang B."/>
            <person name="Ji P."/>
            <person name="Bell-Sakyi L."/>
            <person name="Cui X.M."/>
            <person name="Yuan T.T."/>
            <person name="Jiang B.G."/>
            <person name="Yang W.F."/>
            <person name="Lam T.T."/>
            <person name="Chang Q.C."/>
            <person name="Ding S.J."/>
            <person name="Wang X.J."/>
            <person name="Zhu J.G."/>
            <person name="Ruan X.D."/>
            <person name="Zhao L."/>
            <person name="Wei J.T."/>
            <person name="Ye R.Z."/>
            <person name="Que T.C."/>
            <person name="Du C.H."/>
            <person name="Zhou Y.H."/>
            <person name="Cheng J.X."/>
            <person name="Dai P.F."/>
            <person name="Guo W.B."/>
            <person name="Han X.H."/>
            <person name="Huang E.J."/>
            <person name="Li L.F."/>
            <person name="Wei W."/>
            <person name="Gao Y.C."/>
            <person name="Liu J.Z."/>
            <person name="Shao H.Z."/>
            <person name="Wang X."/>
            <person name="Wang C.C."/>
            <person name="Yang T.C."/>
            <person name="Huo Q.B."/>
            <person name="Li W."/>
            <person name="Chen H.Y."/>
            <person name="Chen S.E."/>
            <person name="Zhou L.G."/>
            <person name="Ni X.B."/>
            <person name="Tian J.H."/>
            <person name="Sheng Y."/>
            <person name="Liu T."/>
            <person name="Pan Y.S."/>
            <person name="Xia L.Y."/>
            <person name="Li J."/>
            <person name="Zhao F."/>
            <person name="Cao W.C."/>
        </authorList>
    </citation>
    <scope>NUCLEOTIDE SEQUENCE</scope>
    <source>
        <strain evidence="8">Rmic-2018</strain>
    </source>
</reference>
<gene>
    <name evidence="8" type="ORF">HPB51_015929</name>
</gene>
<name>A0A9J6DH99_RHIMP</name>
<keyword evidence="5 7" id="KW-0472">Membrane</keyword>
<proteinExistence type="inferred from homology"/>
<feature type="region of interest" description="Disordered" evidence="6">
    <location>
        <begin position="211"/>
        <end position="230"/>
    </location>
</feature>
<accession>A0A9J6DH99</accession>
<evidence type="ECO:0000313" key="9">
    <source>
        <dbReference type="Proteomes" id="UP000821866"/>
    </source>
</evidence>
<evidence type="ECO:0000256" key="6">
    <source>
        <dbReference type="SAM" id="MobiDB-lite"/>
    </source>
</evidence>
<feature type="region of interest" description="Disordered" evidence="6">
    <location>
        <begin position="1"/>
        <end position="57"/>
    </location>
</feature>
<feature type="region of interest" description="Disordered" evidence="6">
    <location>
        <begin position="114"/>
        <end position="170"/>
    </location>
</feature>
<dbReference type="EMBL" id="JABSTU010000009">
    <property type="protein sequence ID" value="KAH8021533.1"/>
    <property type="molecule type" value="Genomic_DNA"/>
</dbReference>
<dbReference type="AlphaFoldDB" id="A0A9J6DH99"/>
<feature type="compositionally biased region" description="Pro residues" evidence="6">
    <location>
        <begin position="40"/>
        <end position="50"/>
    </location>
</feature>
<comment type="subcellular location">
    <subcellularLocation>
        <location evidence="1">Membrane</location>
        <topology evidence="1">Single-pass membrane protein</topology>
    </subcellularLocation>
</comment>
<evidence type="ECO:0000256" key="4">
    <source>
        <dbReference type="ARBA" id="ARBA00022989"/>
    </source>
</evidence>